<evidence type="ECO:0000313" key="2">
    <source>
        <dbReference type="EMBL" id="CAL5221551.1"/>
    </source>
</evidence>
<evidence type="ECO:0000313" key="3">
    <source>
        <dbReference type="Proteomes" id="UP001497392"/>
    </source>
</evidence>
<dbReference type="PROSITE" id="PS51808">
    <property type="entry name" value="CHCH"/>
    <property type="match status" value="1"/>
</dbReference>
<organism evidence="2 3">
    <name type="scientific">Coccomyxa viridis</name>
    <dbReference type="NCBI Taxonomy" id="1274662"/>
    <lineage>
        <taxon>Eukaryota</taxon>
        <taxon>Viridiplantae</taxon>
        <taxon>Chlorophyta</taxon>
        <taxon>core chlorophytes</taxon>
        <taxon>Trebouxiophyceae</taxon>
        <taxon>Trebouxiophyceae incertae sedis</taxon>
        <taxon>Coccomyxaceae</taxon>
        <taxon>Coccomyxa</taxon>
    </lineage>
</organism>
<reference evidence="2 3" key="1">
    <citation type="submission" date="2024-06" db="EMBL/GenBank/DDBJ databases">
        <authorList>
            <person name="Kraege A."/>
            <person name="Thomma B."/>
        </authorList>
    </citation>
    <scope>NUCLEOTIDE SEQUENCE [LARGE SCALE GENOMIC DNA]</scope>
</reference>
<dbReference type="PANTHER" id="PTHR28066">
    <property type="entry name" value="37S RIBOSOMAL PROTEIN MRP10, MITOCHONDRIAL"/>
    <property type="match status" value="1"/>
</dbReference>
<dbReference type="InterPro" id="IPR031731">
    <property type="entry name" value="CX9C"/>
</dbReference>
<dbReference type="Proteomes" id="UP001497392">
    <property type="component" value="Unassembled WGS sequence"/>
</dbReference>
<dbReference type="Pfam" id="PF16860">
    <property type="entry name" value="CX9C"/>
    <property type="match status" value="1"/>
</dbReference>
<protein>
    <submittedName>
        <fullName evidence="2">G3764 protein</fullName>
    </submittedName>
</protein>
<accession>A0ABP1FNN2</accession>
<comment type="caution">
    <text evidence="2">The sequence shown here is derived from an EMBL/GenBank/DDBJ whole genome shotgun (WGS) entry which is preliminary data.</text>
</comment>
<evidence type="ECO:0000259" key="1">
    <source>
        <dbReference type="Pfam" id="PF16860"/>
    </source>
</evidence>
<name>A0ABP1FNN2_9CHLO</name>
<sequence length="84" mass="9819">MPRPQERPLKVNTKKLTRAQHKMECMGELTAFFSCMTRYRFQIDGTCDKEKDALAKCAAEAAKQTKQRNTTNYHLQRLSRALKR</sequence>
<proteinExistence type="predicted"/>
<gene>
    <name evidence="2" type="primary">g3764</name>
    <name evidence="2" type="ORF">VP750_LOCUS3210</name>
</gene>
<keyword evidence="3" id="KW-1185">Reference proteome</keyword>
<dbReference type="EMBL" id="CAXHTA020000005">
    <property type="protein sequence ID" value="CAL5221551.1"/>
    <property type="molecule type" value="Genomic_DNA"/>
</dbReference>
<dbReference type="PANTHER" id="PTHR28066:SF1">
    <property type="entry name" value="SMALL RIBOSOMAL SUBUNIT PROTEIN MS37"/>
    <property type="match status" value="1"/>
</dbReference>
<dbReference type="InterPro" id="IPR017264">
    <property type="entry name" value="Ribosomal_mS37_fun"/>
</dbReference>
<feature type="domain" description="IMS import disulfide relay-system CHCH-CHCH-like Cx9C" evidence="1">
    <location>
        <begin position="24"/>
        <end position="60"/>
    </location>
</feature>